<gene>
    <name evidence="1" type="ORF">L2Y54_03070</name>
</gene>
<reference evidence="1" key="1">
    <citation type="journal article" date="2022" name="Microorganisms">
        <title>Two New Species of Filamentous Sulfur Bacteria of the Genus Thiothrix, Thiothrix winogradskyi sp. nov. and 'Candidatus Thiothrix sulfatifontis' sp. nov.</title>
        <authorList>
            <person name="Ravin N.V."/>
            <person name="Rossetti S."/>
            <person name="Beletsky A.V."/>
            <person name="Kadnikov V.V."/>
            <person name="Rudenko T.S."/>
            <person name="Smolyakov D.D."/>
            <person name="Moskvitina M.I."/>
            <person name="Gureeva M.V."/>
            <person name="Mardanov A.V."/>
            <person name="Grabovich M.Y."/>
        </authorList>
    </citation>
    <scope>NUCLEOTIDE SEQUENCE</scope>
    <source>
        <strain evidence="1">CT3</strain>
    </source>
</reference>
<name>A0ABY3T2P1_9GAMM</name>
<dbReference type="EMBL" id="CP091244">
    <property type="protein sequence ID" value="UJS25031.1"/>
    <property type="molecule type" value="Genomic_DNA"/>
</dbReference>
<protein>
    <submittedName>
        <fullName evidence="1">Uncharacterized protein</fullName>
    </submittedName>
</protein>
<accession>A0ABY3T2P1</accession>
<keyword evidence="2" id="KW-1185">Reference proteome</keyword>
<dbReference type="Proteomes" id="UP001054801">
    <property type="component" value="Chromosome"/>
</dbReference>
<evidence type="ECO:0000313" key="1">
    <source>
        <dbReference type="EMBL" id="UJS25031.1"/>
    </source>
</evidence>
<proteinExistence type="predicted"/>
<sequence>MNEDAFSIEVESALNTTLEGTTGSFKIGDGSDGHSSLEVKYFLTHVGLDFENSQNSQILSELAPVREIFDTKSLDFDQIMQRDINDARVSSKLIPYILDEENTVSVKFFPPIVIMALPIESIGANPEKRYPKVTAFESNEKKNGIAKWYITRSGEIGSEVFQFEQPMMPNNVILKKQLVKFRFNNKRCKLVIVDGQHRAMALLALYRNINNEWSDSKRKPYEPYYEEWTPDYIREPLKTH</sequence>
<dbReference type="RefSeq" id="WP_236499757.1">
    <property type="nucleotide sequence ID" value="NZ_CP091244.1"/>
</dbReference>
<organism evidence="1 2">
    <name type="scientific">Thiothrix winogradskyi</name>
    <dbReference type="NCBI Taxonomy" id="96472"/>
    <lineage>
        <taxon>Bacteria</taxon>
        <taxon>Pseudomonadati</taxon>
        <taxon>Pseudomonadota</taxon>
        <taxon>Gammaproteobacteria</taxon>
        <taxon>Thiotrichales</taxon>
        <taxon>Thiotrichaceae</taxon>
        <taxon>Thiothrix</taxon>
    </lineage>
</organism>
<evidence type="ECO:0000313" key="2">
    <source>
        <dbReference type="Proteomes" id="UP001054801"/>
    </source>
</evidence>